<sequence>MTTLFDTLPVELKRHILSYCDTVTDGYNLKRITKIPCVQLFHNSIQQQQQQQYSSAARIMLIKRHNLLQEMIENEGKLYTNLHLRWPTSRQASTRRSASTNDDDDNDDVRAAELWAATNTHQVFFCNDLILIYHVSSRKCLYSIYFLPANFVKTACFIDDTHCSIWLVVWWKKYNDNRPYYMDLKKIIFSKQQWNCIVTDDDDDNIYVEEQTHGFGLDIVATLSSQMDQFHFFLENDVLYVAVCNNIIVITCVSNDLLLIEMRQYYDNTTVAPPNFVASGIVLPQLKNNLASIINDLFLDTLPFMKRTVQECQSQYKQLYYAFIFDNHLYLFDEKRKGAVF</sequence>
<dbReference type="AlphaFoldDB" id="A0AA39KPX1"/>
<reference evidence="1" key="2">
    <citation type="submission" date="2023-03" db="EMBL/GenBank/DDBJ databases">
        <authorList>
            <person name="Inwood S.N."/>
            <person name="Skelly J.G."/>
            <person name="Guhlin J."/>
            <person name="Harrop T.W.R."/>
            <person name="Goldson S.G."/>
            <person name="Dearden P.K."/>
        </authorList>
    </citation>
    <scope>NUCLEOTIDE SEQUENCE</scope>
    <source>
        <strain evidence="1">Lincoln</strain>
        <tissue evidence="1">Whole body</tissue>
    </source>
</reference>
<dbReference type="EMBL" id="JAQQBR010000838">
    <property type="protein sequence ID" value="KAK0169553.1"/>
    <property type="molecule type" value="Genomic_DNA"/>
</dbReference>
<reference evidence="1" key="1">
    <citation type="journal article" date="2023" name="bioRxiv">
        <title>Scaffold-level genome assemblies of two parasitoid biocontrol wasps reveal the parthenogenesis mechanism and an associated novel virus.</title>
        <authorList>
            <person name="Inwood S."/>
            <person name="Skelly J."/>
            <person name="Guhlin J."/>
            <person name="Harrop T."/>
            <person name="Goldson S."/>
            <person name="Dearden P."/>
        </authorList>
    </citation>
    <scope>NUCLEOTIDE SEQUENCE</scope>
    <source>
        <strain evidence="1">Lincoln</strain>
        <tissue evidence="1">Whole body</tissue>
    </source>
</reference>
<gene>
    <name evidence="1" type="ORF">PV327_011501</name>
</gene>
<organism evidence="1 2">
    <name type="scientific">Microctonus hyperodae</name>
    <name type="common">Parasitoid wasp</name>
    <dbReference type="NCBI Taxonomy" id="165561"/>
    <lineage>
        <taxon>Eukaryota</taxon>
        <taxon>Metazoa</taxon>
        <taxon>Ecdysozoa</taxon>
        <taxon>Arthropoda</taxon>
        <taxon>Hexapoda</taxon>
        <taxon>Insecta</taxon>
        <taxon>Pterygota</taxon>
        <taxon>Neoptera</taxon>
        <taxon>Endopterygota</taxon>
        <taxon>Hymenoptera</taxon>
        <taxon>Apocrita</taxon>
        <taxon>Ichneumonoidea</taxon>
        <taxon>Braconidae</taxon>
        <taxon>Euphorinae</taxon>
        <taxon>Microctonus</taxon>
    </lineage>
</organism>
<comment type="caution">
    <text evidence="1">The sequence shown here is derived from an EMBL/GenBank/DDBJ whole genome shotgun (WGS) entry which is preliminary data.</text>
</comment>
<name>A0AA39KPX1_MICHY</name>
<feature type="non-terminal residue" evidence="1">
    <location>
        <position position="341"/>
    </location>
</feature>
<accession>A0AA39KPX1</accession>
<evidence type="ECO:0000313" key="1">
    <source>
        <dbReference type="EMBL" id="KAK0169553.1"/>
    </source>
</evidence>
<proteinExistence type="predicted"/>
<protein>
    <submittedName>
        <fullName evidence="1">Uncharacterized protein</fullName>
    </submittedName>
</protein>
<dbReference type="Proteomes" id="UP001168972">
    <property type="component" value="Unassembled WGS sequence"/>
</dbReference>
<evidence type="ECO:0000313" key="2">
    <source>
        <dbReference type="Proteomes" id="UP001168972"/>
    </source>
</evidence>
<keyword evidence="2" id="KW-1185">Reference proteome</keyword>